<gene>
    <name evidence="1" type="ORF">CTI12_AA353640</name>
</gene>
<evidence type="ECO:0000313" key="2">
    <source>
        <dbReference type="Proteomes" id="UP000245207"/>
    </source>
</evidence>
<protein>
    <submittedName>
        <fullName evidence="1">NAD(P)-binding Rossmann-fold superfamily protein</fullName>
    </submittedName>
</protein>
<dbReference type="Proteomes" id="UP000245207">
    <property type="component" value="Unassembled WGS sequence"/>
</dbReference>
<dbReference type="EMBL" id="PKPP01004676">
    <property type="protein sequence ID" value="PWA63256.1"/>
    <property type="molecule type" value="Genomic_DNA"/>
</dbReference>
<dbReference type="OrthoDB" id="275457at2759"/>
<accession>A0A2U1MPV5</accession>
<dbReference type="STRING" id="35608.A0A2U1MPV5"/>
<organism evidence="1 2">
    <name type="scientific">Artemisia annua</name>
    <name type="common">Sweet wormwood</name>
    <dbReference type="NCBI Taxonomy" id="35608"/>
    <lineage>
        <taxon>Eukaryota</taxon>
        <taxon>Viridiplantae</taxon>
        <taxon>Streptophyta</taxon>
        <taxon>Embryophyta</taxon>
        <taxon>Tracheophyta</taxon>
        <taxon>Spermatophyta</taxon>
        <taxon>Magnoliopsida</taxon>
        <taxon>eudicotyledons</taxon>
        <taxon>Gunneridae</taxon>
        <taxon>Pentapetalae</taxon>
        <taxon>asterids</taxon>
        <taxon>campanulids</taxon>
        <taxon>Asterales</taxon>
        <taxon>Asteraceae</taxon>
        <taxon>Asteroideae</taxon>
        <taxon>Anthemideae</taxon>
        <taxon>Artemisiinae</taxon>
        <taxon>Artemisia</taxon>
    </lineage>
</organism>
<comment type="caution">
    <text evidence="1">The sequence shown here is derived from an EMBL/GenBank/DDBJ whole genome shotgun (WGS) entry which is preliminary data.</text>
</comment>
<keyword evidence="2" id="KW-1185">Reference proteome</keyword>
<evidence type="ECO:0000313" key="1">
    <source>
        <dbReference type="EMBL" id="PWA63256.1"/>
    </source>
</evidence>
<reference evidence="1 2" key="1">
    <citation type="journal article" date="2018" name="Mol. Plant">
        <title>The genome of Artemisia annua provides insight into the evolution of Asteraceae family and artemisinin biosynthesis.</title>
        <authorList>
            <person name="Shen Q."/>
            <person name="Zhang L."/>
            <person name="Liao Z."/>
            <person name="Wang S."/>
            <person name="Yan T."/>
            <person name="Shi P."/>
            <person name="Liu M."/>
            <person name="Fu X."/>
            <person name="Pan Q."/>
            <person name="Wang Y."/>
            <person name="Lv Z."/>
            <person name="Lu X."/>
            <person name="Zhang F."/>
            <person name="Jiang W."/>
            <person name="Ma Y."/>
            <person name="Chen M."/>
            <person name="Hao X."/>
            <person name="Li L."/>
            <person name="Tang Y."/>
            <person name="Lv G."/>
            <person name="Zhou Y."/>
            <person name="Sun X."/>
            <person name="Brodelius P.E."/>
            <person name="Rose J.K.C."/>
            <person name="Tang K."/>
        </authorList>
    </citation>
    <scope>NUCLEOTIDE SEQUENCE [LARGE SCALE GENOMIC DNA]</scope>
    <source>
        <strain evidence="2">cv. Huhao1</strain>
        <tissue evidence="1">Leaf</tissue>
    </source>
</reference>
<sequence length="106" mass="12016">MYEVIREWPHYVNVPLPIAKAISSPREMFLNKVPFPLPSPSIFNLDMITAYSSDKLVSEDALTFNDLGIVPHKVKGYPIEFLIQYRKGGPNYGSTVSERANPDYDP</sequence>
<name>A0A2U1MPV5_ARTAN</name>
<proteinExistence type="predicted"/>
<dbReference type="AlphaFoldDB" id="A0A2U1MPV5"/>